<dbReference type="Gene3D" id="3.40.630.30">
    <property type="match status" value="1"/>
</dbReference>
<dbReference type="AlphaFoldDB" id="A0A7G9SE76"/>
<reference evidence="4 5" key="1">
    <citation type="submission" date="2020-08" db="EMBL/GenBank/DDBJ databases">
        <title>Genome sequence of Sphingomonas rhizophila KACC 19189T.</title>
        <authorList>
            <person name="Hyun D.-W."/>
            <person name="Bae J.-W."/>
        </authorList>
    </citation>
    <scope>NUCLEOTIDE SEQUENCE [LARGE SCALE GENOMIC DNA]</scope>
    <source>
        <strain evidence="4 5">KACC 19189</strain>
    </source>
</reference>
<evidence type="ECO:0000313" key="5">
    <source>
        <dbReference type="Proteomes" id="UP000515955"/>
    </source>
</evidence>
<keyword evidence="1 4" id="KW-0808">Transferase</keyword>
<dbReference type="PANTHER" id="PTHR43877">
    <property type="entry name" value="AMINOALKYLPHOSPHONATE N-ACETYLTRANSFERASE-RELATED-RELATED"/>
    <property type="match status" value="1"/>
</dbReference>
<dbReference type="EMBL" id="CP060717">
    <property type="protein sequence ID" value="QNN66151.1"/>
    <property type="molecule type" value="Genomic_DNA"/>
</dbReference>
<dbReference type="InterPro" id="IPR000182">
    <property type="entry name" value="GNAT_dom"/>
</dbReference>
<dbReference type="SUPFAM" id="SSF55729">
    <property type="entry name" value="Acyl-CoA N-acyltransferases (Nat)"/>
    <property type="match status" value="1"/>
</dbReference>
<protein>
    <submittedName>
        <fullName evidence="4">GNAT family N-acetyltransferase</fullName>
    </submittedName>
</protein>
<gene>
    <name evidence="4" type="ORF">H9L12_02900</name>
</gene>
<evidence type="ECO:0000259" key="3">
    <source>
        <dbReference type="PROSITE" id="PS51186"/>
    </source>
</evidence>
<organism evidence="4 5">
    <name type="scientific">Sphingomonas rhizophila</name>
    <dbReference type="NCBI Taxonomy" id="2071607"/>
    <lineage>
        <taxon>Bacteria</taxon>
        <taxon>Pseudomonadati</taxon>
        <taxon>Pseudomonadota</taxon>
        <taxon>Alphaproteobacteria</taxon>
        <taxon>Sphingomonadales</taxon>
        <taxon>Sphingomonadaceae</taxon>
        <taxon>Sphingomonas</taxon>
    </lineage>
</organism>
<dbReference type="CDD" id="cd04301">
    <property type="entry name" value="NAT_SF"/>
    <property type="match status" value="1"/>
</dbReference>
<dbReference type="Pfam" id="PF00583">
    <property type="entry name" value="Acetyltransf_1"/>
    <property type="match status" value="1"/>
</dbReference>
<keyword evidence="2" id="KW-0012">Acyltransferase</keyword>
<accession>A0A7G9SE76</accession>
<keyword evidence="5" id="KW-1185">Reference proteome</keyword>
<dbReference type="PROSITE" id="PS51186">
    <property type="entry name" value="GNAT"/>
    <property type="match status" value="1"/>
</dbReference>
<dbReference type="InterPro" id="IPR016181">
    <property type="entry name" value="Acyl_CoA_acyltransferase"/>
</dbReference>
<evidence type="ECO:0000256" key="1">
    <source>
        <dbReference type="ARBA" id="ARBA00022679"/>
    </source>
</evidence>
<evidence type="ECO:0000313" key="4">
    <source>
        <dbReference type="EMBL" id="QNN66151.1"/>
    </source>
</evidence>
<evidence type="ECO:0000256" key="2">
    <source>
        <dbReference type="ARBA" id="ARBA00023315"/>
    </source>
</evidence>
<proteinExistence type="predicted"/>
<feature type="domain" description="N-acetyltransferase" evidence="3">
    <location>
        <begin position="2"/>
        <end position="149"/>
    </location>
</feature>
<dbReference type="PANTHER" id="PTHR43877:SF5">
    <property type="entry name" value="BLL8307 PROTEIN"/>
    <property type="match status" value="1"/>
</dbReference>
<dbReference type="Proteomes" id="UP000515955">
    <property type="component" value="Chromosome"/>
</dbReference>
<dbReference type="InterPro" id="IPR050832">
    <property type="entry name" value="Bact_Acetyltransf"/>
</dbReference>
<dbReference type="GO" id="GO:0016747">
    <property type="term" value="F:acyltransferase activity, transferring groups other than amino-acyl groups"/>
    <property type="evidence" value="ECO:0007669"/>
    <property type="project" value="InterPro"/>
</dbReference>
<sequence length="150" mass="16890">MVHEGELDRDDVRALLTFHFKQMRAGSPRDACHVLDLDSLRDPAIRFFSLREADRLLGIGALKTLDATHGELKSMRTEPEALGRGVGGRMLAHLIETAQEMGLTRLSLETGNTELFAAANRLYERDGFEHCAPFGDYKPTPFTHFYTRTI</sequence>
<dbReference type="KEGG" id="srhi:H9L12_02900"/>
<name>A0A7G9SE76_9SPHN</name>